<dbReference type="Gene3D" id="3.30.70.1290">
    <property type="entry name" value="Transposase IS200-like"/>
    <property type="match status" value="1"/>
</dbReference>
<name>A0A0G0Q9K1_9BACT</name>
<dbReference type="SMART" id="SM01321">
    <property type="entry name" value="Y1_Tnp"/>
    <property type="match status" value="1"/>
</dbReference>
<dbReference type="GO" id="GO:0003677">
    <property type="term" value="F:DNA binding"/>
    <property type="evidence" value="ECO:0007669"/>
    <property type="project" value="InterPro"/>
</dbReference>
<dbReference type="GO" id="GO:0004803">
    <property type="term" value="F:transposase activity"/>
    <property type="evidence" value="ECO:0007669"/>
    <property type="project" value="InterPro"/>
</dbReference>
<evidence type="ECO:0000313" key="2">
    <source>
        <dbReference type="EMBL" id="KKR34011.1"/>
    </source>
</evidence>
<dbReference type="PANTHER" id="PTHR34322:SF2">
    <property type="entry name" value="TRANSPOSASE IS200-LIKE DOMAIN-CONTAINING PROTEIN"/>
    <property type="match status" value="1"/>
</dbReference>
<dbReference type="PANTHER" id="PTHR34322">
    <property type="entry name" value="TRANSPOSASE, Y1_TNP DOMAIN-CONTAINING"/>
    <property type="match status" value="1"/>
</dbReference>
<evidence type="ECO:0000313" key="3">
    <source>
        <dbReference type="Proteomes" id="UP000034539"/>
    </source>
</evidence>
<organism evidence="2 3">
    <name type="scientific">Candidatus Gottesmanbacteria bacterium GW2011_GWC2_39_8</name>
    <dbReference type="NCBI Taxonomy" id="1618450"/>
    <lineage>
        <taxon>Bacteria</taxon>
        <taxon>Candidatus Gottesmaniibacteriota</taxon>
    </lineage>
</organism>
<evidence type="ECO:0000259" key="1">
    <source>
        <dbReference type="SMART" id="SM01321"/>
    </source>
</evidence>
<dbReference type="InterPro" id="IPR036515">
    <property type="entry name" value="Transposase_17_sf"/>
</dbReference>
<reference evidence="2 3" key="1">
    <citation type="journal article" date="2015" name="Nature">
        <title>rRNA introns, odd ribosomes, and small enigmatic genomes across a large radiation of phyla.</title>
        <authorList>
            <person name="Brown C.T."/>
            <person name="Hug L.A."/>
            <person name="Thomas B.C."/>
            <person name="Sharon I."/>
            <person name="Castelle C.J."/>
            <person name="Singh A."/>
            <person name="Wilkins M.J."/>
            <person name="Williams K.H."/>
            <person name="Banfield J.F."/>
        </authorList>
    </citation>
    <scope>NUCLEOTIDE SEQUENCE [LARGE SCALE GENOMIC DNA]</scope>
</reference>
<feature type="domain" description="Transposase IS200-like" evidence="1">
    <location>
        <begin position="10"/>
        <end position="151"/>
    </location>
</feature>
<sequence length="221" mass="26286">MASNRNLVLSTGEIYHVFNRGVERRTIFSNKYDFDRALETINFYRFSDLPIRYSHYMRLDNRRKEEVFKAINVTEVSILAFCLMPNHFHFVLRQEKDKGISTFISNFSNSYSKYFNTKNDRVGPLLQGIFKAVRVETDEQLIHLSRYVHLNPVASYLIKDNLLEKYEWSSLPEYLGLVERSISEPQLVMGQFKNKQEYMVFVRDQINYAKQLESIKHLIME</sequence>
<dbReference type="Pfam" id="PF01797">
    <property type="entry name" value="Y1_Tnp"/>
    <property type="match status" value="1"/>
</dbReference>
<dbReference type="AlphaFoldDB" id="A0A0G0Q9K1"/>
<dbReference type="GO" id="GO:0006313">
    <property type="term" value="P:DNA transposition"/>
    <property type="evidence" value="ECO:0007669"/>
    <property type="project" value="InterPro"/>
</dbReference>
<proteinExistence type="predicted"/>
<gene>
    <name evidence="2" type="ORF">UT63_C0008G0010</name>
</gene>
<dbReference type="EMBL" id="LBXN01000008">
    <property type="protein sequence ID" value="KKR34011.1"/>
    <property type="molecule type" value="Genomic_DNA"/>
</dbReference>
<dbReference type="InterPro" id="IPR002686">
    <property type="entry name" value="Transposase_17"/>
</dbReference>
<accession>A0A0G0Q9K1</accession>
<dbReference type="Proteomes" id="UP000034539">
    <property type="component" value="Unassembled WGS sequence"/>
</dbReference>
<comment type="caution">
    <text evidence="2">The sequence shown here is derived from an EMBL/GenBank/DDBJ whole genome shotgun (WGS) entry which is preliminary data.</text>
</comment>
<dbReference type="SUPFAM" id="SSF143422">
    <property type="entry name" value="Transposase IS200-like"/>
    <property type="match status" value="1"/>
</dbReference>
<protein>
    <recommendedName>
        <fullName evidence="1">Transposase IS200-like domain-containing protein</fullName>
    </recommendedName>
</protein>